<evidence type="ECO:0000313" key="2">
    <source>
        <dbReference type="EMBL" id="GAH77822.1"/>
    </source>
</evidence>
<proteinExistence type="predicted"/>
<organism evidence="2">
    <name type="scientific">marine sediment metagenome</name>
    <dbReference type="NCBI Taxonomy" id="412755"/>
    <lineage>
        <taxon>unclassified sequences</taxon>
        <taxon>metagenomes</taxon>
        <taxon>ecological metagenomes</taxon>
    </lineage>
</organism>
<feature type="non-terminal residue" evidence="2">
    <location>
        <position position="69"/>
    </location>
</feature>
<dbReference type="AlphaFoldDB" id="X1I7Y5"/>
<keyword evidence="1" id="KW-0472">Membrane</keyword>
<comment type="caution">
    <text evidence="2">The sequence shown here is derived from an EMBL/GenBank/DDBJ whole genome shotgun (WGS) entry which is preliminary data.</text>
</comment>
<protein>
    <submittedName>
        <fullName evidence="2">Uncharacterized protein</fullName>
    </submittedName>
</protein>
<keyword evidence="1" id="KW-0812">Transmembrane</keyword>
<feature type="transmembrane region" description="Helical" evidence="1">
    <location>
        <begin position="12"/>
        <end position="33"/>
    </location>
</feature>
<accession>X1I7Y5</accession>
<dbReference type="EMBL" id="BARU01041765">
    <property type="protein sequence ID" value="GAH77822.1"/>
    <property type="molecule type" value="Genomic_DNA"/>
</dbReference>
<gene>
    <name evidence="2" type="ORF">S03H2_64316</name>
</gene>
<keyword evidence="1" id="KW-1133">Transmembrane helix</keyword>
<evidence type="ECO:0000256" key="1">
    <source>
        <dbReference type="SAM" id="Phobius"/>
    </source>
</evidence>
<name>X1I7Y5_9ZZZZ</name>
<reference evidence="2" key="1">
    <citation type="journal article" date="2014" name="Front. Microbiol.">
        <title>High frequency of phylogenetically diverse reductive dehalogenase-homologous genes in deep subseafloor sedimentary metagenomes.</title>
        <authorList>
            <person name="Kawai M."/>
            <person name="Futagami T."/>
            <person name="Toyoda A."/>
            <person name="Takaki Y."/>
            <person name="Nishi S."/>
            <person name="Hori S."/>
            <person name="Arai W."/>
            <person name="Tsubouchi T."/>
            <person name="Morono Y."/>
            <person name="Uchiyama I."/>
            <person name="Ito T."/>
            <person name="Fujiyama A."/>
            <person name="Inagaki F."/>
            <person name="Takami H."/>
        </authorList>
    </citation>
    <scope>NUCLEOTIDE SEQUENCE</scope>
    <source>
        <strain evidence="2">Expedition CK06-06</strain>
    </source>
</reference>
<sequence>MNIIVEKILSIAWAVVLVFTGIYVVLIAIFSIFQSRLIYFPQRKIDMTPDEIGLLYKDVYFDICYIFRG</sequence>